<evidence type="ECO:0000256" key="1">
    <source>
        <dbReference type="ARBA" id="ARBA00004123"/>
    </source>
</evidence>
<evidence type="ECO:0000256" key="10">
    <source>
        <dbReference type="SAM" id="MobiDB-lite"/>
    </source>
</evidence>
<evidence type="ECO:0008006" key="15">
    <source>
        <dbReference type="Google" id="ProtNLM"/>
    </source>
</evidence>
<feature type="region of interest" description="Disordered" evidence="10">
    <location>
        <begin position="132"/>
        <end position="162"/>
    </location>
</feature>
<evidence type="ECO:0000256" key="9">
    <source>
        <dbReference type="ARBA" id="ARBA00023315"/>
    </source>
</evidence>
<dbReference type="InterPro" id="IPR028005">
    <property type="entry name" value="AcTrfase_ESCO_Znf_dom"/>
</dbReference>
<dbReference type="InterPro" id="IPR016181">
    <property type="entry name" value="Acyl_CoA_acyltransferase"/>
</dbReference>
<dbReference type="PANTHER" id="PTHR45884:SF2">
    <property type="entry name" value="N-ACETYLTRANSFERASE ECO"/>
    <property type="match status" value="1"/>
</dbReference>
<keyword evidence="14" id="KW-1185">Reference proteome</keyword>
<keyword evidence="8" id="KW-0131">Cell cycle</keyword>
<evidence type="ECO:0000256" key="8">
    <source>
        <dbReference type="ARBA" id="ARBA00023306"/>
    </source>
</evidence>
<evidence type="ECO:0000256" key="5">
    <source>
        <dbReference type="ARBA" id="ARBA00022771"/>
    </source>
</evidence>
<reference evidence="13" key="1">
    <citation type="submission" date="2021-12" db="EMBL/GenBank/DDBJ databases">
        <authorList>
            <person name="Martin H S."/>
        </authorList>
    </citation>
    <scope>NUCLEOTIDE SEQUENCE</scope>
</reference>
<evidence type="ECO:0000256" key="2">
    <source>
        <dbReference type="ARBA" id="ARBA00005816"/>
    </source>
</evidence>
<feature type="compositionally biased region" description="Polar residues" evidence="10">
    <location>
        <begin position="132"/>
        <end position="155"/>
    </location>
</feature>
<comment type="subcellular location">
    <subcellularLocation>
        <location evidence="1">Nucleus</location>
    </subcellularLocation>
</comment>
<keyword evidence="9" id="KW-0012">Acyltransferase</keyword>
<feature type="region of interest" description="Disordered" evidence="10">
    <location>
        <begin position="404"/>
        <end position="427"/>
    </location>
</feature>
<dbReference type="AlphaFoldDB" id="A0A8J9VEA3"/>
<dbReference type="Proteomes" id="UP000838878">
    <property type="component" value="Chromosome 12"/>
</dbReference>
<accession>A0A8J9VEA3</accession>
<dbReference type="PANTHER" id="PTHR45884">
    <property type="entry name" value="N-ACETYLTRANSFERASE ECO"/>
    <property type="match status" value="1"/>
</dbReference>
<keyword evidence="4" id="KW-0479">Metal-binding</keyword>
<feature type="domain" description="N-acetyltransferase ESCO acetyl-transferase" evidence="12">
    <location>
        <begin position="848"/>
        <end position="916"/>
    </location>
</feature>
<evidence type="ECO:0000256" key="7">
    <source>
        <dbReference type="ARBA" id="ARBA00023242"/>
    </source>
</evidence>
<dbReference type="GO" id="GO:0005634">
    <property type="term" value="C:nucleus"/>
    <property type="evidence" value="ECO:0007669"/>
    <property type="project" value="UniProtKB-SubCell"/>
</dbReference>
<dbReference type="Pfam" id="PF13880">
    <property type="entry name" value="Acetyltransf_13"/>
    <property type="match status" value="1"/>
</dbReference>
<dbReference type="GO" id="GO:0008270">
    <property type="term" value="F:zinc ion binding"/>
    <property type="evidence" value="ECO:0007669"/>
    <property type="project" value="UniProtKB-KW"/>
</dbReference>
<dbReference type="InterPro" id="IPR028009">
    <property type="entry name" value="ESCO_Acetyltransf_dom"/>
</dbReference>
<dbReference type="OrthoDB" id="428854at2759"/>
<keyword evidence="5" id="KW-0863">Zinc-finger</keyword>
<dbReference type="Pfam" id="PF13878">
    <property type="entry name" value="zf-C2H2_3"/>
    <property type="match status" value="1"/>
</dbReference>
<dbReference type="GO" id="GO:0000785">
    <property type="term" value="C:chromatin"/>
    <property type="evidence" value="ECO:0007669"/>
    <property type="project" value="TreeGrafter"/>
</dbReference>
<evidence type="ECO:0000313" key="13">
    <source>
        <dbReference type="EMBL" id="CAH0717760.1"/>
    </source>
</evidence>
<proteinExistence type="inferred from homology"/>
<comment type="similarity">
    <text evidence="2">Belongs to the acetyltransferase family. ECO subfamily.</text>
</comment>
<evidence type="ECO:0000313" key="14">
    <source>
        <dbReference type="Proteomes" id="UP000838878"/>
    </source>
</evidence>
<feature type="compositionally biased region" description="Polar residues" evidence="10">
    <location>
        <begin position="408"/>
        <end position="427"/>
    </location>
</feature>
<name>A0A8J9VEA3_9NEOP</name>
<protein>
    <recommendedName>
        <fullName evidence="15">N-acetyltransferase ESCO2</fullName>
    </recommendedName>
</protein>
<keyword evidence="7" id="KW-0539">Nucleus</keyword>
<keyword evidence="6" id="KW-0862">Zinc</keyword>
<gene>
    <name evidence="13" type="ORF">BINO364_LOCUS4331</name>
</gene>
<dbReference type="EMBL" id="OV170232">
    <property type="protein sequence ID" value="CAH0717760.1"/>
    <property type="molecule type" value="Genomic_DNA"/>
</dbReference>
<feature type="region of interest" description="Disordered" evidence="10">
    <location>
        <begin position="1"/>
        <end position="83"/>
    </location>
</feature>
<evidence type="ECO:0000256" key="6">
    <source>
        <dbReference type="ARBA" id="ARBA00022833"/>
    </source>
</evidence>
<sequence length="918" mass="101915">MDMAATTPRRSFRTPHNHTPKMSERKKGLFLAENEASRDSLTKHRRLPVVDSESDSDCDLGIISTLDSSSGDETDPNFPKTPERTLWHETRSHTKKLRETQDLKNFIKSPFTLKKYQTRYSCPETRCSLSTPATPHLQNHPGTPSSTHSCASVHTTSSTSSKARKSLASLIADTESCSSSLKDLNFDTDSGTDSKENTPTKFLRRSNRKQKMTPKLQSFKGVLVEQKKNVSPMKNAVVCLTKMDMSSYISPTQLLKTPHNTSENKSPPKLGHNRRSVIEIGESPESACDSEKSHKRLHYEDMTDSGPISKYPRLETSIAPKARLSLFNSDRLKEILSTKSFYGKSNPELNTNISAKISNAIEVSNSNRRRSLVSHSHRSKRKPGQINMGVKHRIRKPKMTKSKPIMKNLNNSAPSVLNSSISSQTSEKTLDKNASILSQSSADEKNDPFDKEKQTIEVLLSQWTEEEIPESELIYAKPRQEVPCFNSNVIEATSQIFQPVTAIPVSDNTIKPQDSESVIVELGTQSINLPPKNVPENLVTNQIVANIPENVVFINNVTENASQIPDNVANFPQNGVQDVSMEEGHSASHGVMPKTGQFLPVEGGYIFVVGDIAPGQKEIPDLDEIERELKMLDEQILQMAQSNNIDANAVLASTETIPVTEETAVTDEARDKPQKLFPIFSKPNAGISSPSTAKVEKTKKTLLKTGNNQYIIDAGQKKFGATQCTECGVIYEIGNPEDEHDHLIHHTASDVLRFNGWKEECIVDRQETSRCIKVRGGDAGWKRVETLLTRVIHPHLGYAERLPRDSHTYTAYLCIEKKQILGCLIMEPKVKANKLIPGDPDCCSAEEYPVKCGVSRIWTHASFRRRGIAVRLLDCARASLLHGCGVLLSEVAFSAPTPAGKALATKYCGTPNFYVYLD</sequence>
<feature type="non-terminal residue" evidence="13">
    <location>
        <position position="918"/>
    </location>
</feature>
<evidence type="ECO:0000259" key="11">
    <source>
        <dbReference type="Pfam" id="PF13878"/>
    </source>
</evidence>
<evidence type="ECO:0000256" key="4">
    <source>
        <dbReference type="ARBA" id="ARBA00022723"/>
    </source>
</evidence>
<organism evidence="13 14">
    <name type="scientific">Brenthis ino</name>
    <name type="common">lesser marbled fritillary</name>
    <dbReference type="NCBI Taxonomy" id="405034"/>
    <lineage>
        <taxon>Eukaryota</taxon>
        <taxon>Metazoa</taxon>
        <taxon>Ecdysozoa</taxon>
        <taxon>Arthropoda</taxon>
        <taxon>Hexapoda</taxon>
        <taxon>Insecta</taxon>
        <taxon>Pterygota</taxon>
        <taxon>Neoptera</taxon>
        <taxon>Endopterygota</taxon>
        <taxon>Lepidoptera</taxon>
        <taxon>Glossata</taxon>
        <taxon>Ditrysia</taxon>
        <taxon>Papilionoidea</taxon>
        <taxon>Nymphalidae</taxon>
        <taxon>Heliconiinae</taxon>
        <taxon>Argynnini</taxon>
        <taxon>Brenthis</taxon>
    </lineage>
</organism>
<dbReference type="GO" id="GO:0061733">
    <property type="term" value="F:protein-lysine-acetyltransferase activity"/>
    <property type="evidence" value="ECO:0007669"/>
    <property type="project" value="TreeGrafter"/>
</dbReference>
<feature type="domain" description="N-acetyltransferase ESCO zinc-finger" evidence="11">
    <location>
        <begin position="709"/>
        <end position="747"/>
    </location>
</feature>
<feature type="compositionally biased region" description="Basic residues" evidence="10">
    <location>
        <begin position="10"/>
        <end position="19"/>
    </location>
</feature>
<evidence type="ECO:0000256" key="3">
    <source>
        <dbReference type="ARBA" id="ARBA00022679"/>
    </source>
</evidence>
<evidence type="ECO:0000259" key="12">
    <source>
        <dbReference type="Pfam" id="PF13880"/>
    </source>
</evidence>
<dbReference type="SUPFAM" id="SSF55729">
    <property type="entry name" value="Acyl-CoA N-acyltransferases (Nat)"/>
    <property type="match status" value="1"/>
</dbReference>
<dbReference type="GO" id="GO:0007064">
    <property type="term" value="P:mitotic sister chromatid cohesion"/>
    <property type="evidence" value="ECO:0007669"/>
    <property type="project" value="TreeGrafter"/>
</dbReference>
<keyword evidence="3" id="KW-0808">Transferase</keyword>